<gene>
    <name evidence="2" type="ORF">ETSY2_27835</name>
</gene>
<dbReference type="Pfam" id="PF05016">
    <property type="entry name" value="ParE_toxin"/>
    <property type="match status" value="1"/>
</dbReference>
<accession>W4M345</accession>
<evidence type="ECO:0000256" key="1">
    <source>
        <dbReference type="ARBA" id="ARBA00022649"/>
    </source>
</evidence>
<evidence type="ECO:0000313" key="2">
    <source>
        <dbReference type="EMBL" id="ETX04615.1"/>
    </source>
</evidence>
<evidence type="ECO:0008006" key="4">
    <source>
        <dbReference type="Google" id="ProtNLM"/>
    </source>
</evidence>
<evidence type="ECO:0000313" key="3">
    <source>
        <dbReference type="Proteomes" id="UP000019140"/>
    </source>
</evidence>
<dbReference type="EMBL" id="AZHX01001179">
    <property type="protein sequence ID" value="ETX04615.1"/>
    <property type="molecule type" value="Genomic_DNA"/>
</dbReference>
<reference evidence="2 3" key="1">
    <citation type="journal article" date="2014" name="Nature">
        <title>An environmental bacterial taxon with a large and distinct metabolic repertoire.</title>
        <authorList>
            <person name="Wilson M.C."/>
            <person name="Mori T."/>
            <person name="Ruckert C."/>
            <person name="Uria A.R."/>
            <person name="Helf M.J."/>
            <person name="Takada K."/>
            <person name="Gernert C."/>
            <person name="Steffens U.A."/>
            <person name="Heycke N."/>
            <person name="Schmitt S."/>
            <person name="Rinke C."/>
            <person name="Helfrich E.J."/>
            <person name="Brachmann A.O."/>
            <person name="Gurgui C."/>
            <person name="Wakimoto T."/>
            <person name="Kracht M."/>
            <person name="Crusemann M."/>
            <person name="Hentschel U."/>
            <person name="Abe I."/>
            <person name="Matsunaga S."/>
            <person name="Kalinowski J."/>
            <person name="Takeyama H."/>
            <person name="Piel J."/>
        </authorList>
    </citation>
    <scope>NUCLEOTIDE SEQUENCE [LARGE SCALE GENOMIC DNA]</scope>
    <source>
        <strain evidence="3">TSY2</strain>
    </source>
</reference>
<sequence length="73" mass="8669">MAERFVDDLVRQMYKIAELGLSGSPRDWIRSGLRAFPYRQRCIYFRIYDDRVVIVRVLHGSQDIDQQGFSDQD</sequence>
<name>W4M345_9BACT</name>
<dbReference type="AlphaFoldDB" id="W4M345"/>
<dbReference type="Gene3D" id="3.30.2310.20">
    <property type="entry name" value="RelE-like"/>
    <property type="match status" value="1"/>
</dbReference>
<keyword evidence="3" id="KW-1185">Reference proteome</keyword>
<organism evidence="2 3">
    <name type="scientific">Candidatus Entotheonella gemina</name>
    <dbReference type="NCBI Taxonomy" id="1429439"/>
    <lineage>
        <taxon>Bacteria</taxon>
        <taxon>Pseudomonadati</taxon>
        <taxon>Nitrospinota/Tectimicrobiota group</taxon>
        <taxon>Candidatus Tectimicrobiota</taxon>
        <taxon>Candidatus Entotheonellia</taxon>
        <taxon>Candidatus Entotheonellales</taxon>
        <taxon>Candidatus Entotheonellaceae</taxon>
        <taxon>Candidatus Entotheonella</taxon>
    </lineage>
</organism>
<comment type="caution">
    <text evidence="2">The sequence shown here is derived from an EMBL/GenBank/DDBJ whole genome shotgun (WGS) entry which is preliminary data.</text>
</comment>
<dbReference type="Proteomes" id="UP000019140">
    <property type="component" value="Unassembled WGS sequence"/>
</dbReference>
<dbReference type="InterPro" id="IPR035093">
    <property type="entry name" value="RelE/ParE_toxin_dom_sf"/>
</dbReference>
<keyword evidence="1" id="KW-1277">Toxin-antitoxin system</keyword>
<dbReference type="HOGENOM" id="CLU_147162_10_3_7"/>
<proteinExistence type="predicted"/>
<dbReference type="InterPro" id="IPR007712">
    <property type="entry name" value="RelE/ParE_toxin"/>
</dbReference>
<protein>
    <recommendedName>
        <fullName evidence="4">Plasmid stabilization protein</fullName>
    </recommendedName>
</protein>